<reference evidence="10 11" key="1">
    <citation type="submission" date="2018-04" db="EMBL/GenBank/DDBJ databases">
        <title>Genome sequencing of Flavobacterium sp. HYN0048.</title>
        <authorList>
            <person name="Yi H."/>
            <person name="Baek C."/>
        </authorList>
    </citation>
    <scope>NUCLEOTIDE SEQUENCE [LARGE SCALE GENOMIC DNA]</scope>
    <source>
        <strain evidence="10 11">HYN0048</strain>
    </source>
</reference>
<dbReference type="Proteomes" id="UP000244193">
    <property type="component" value="Chromosome"/>
</dbReference>
<dbReference type="EMBL" id="CP028811">
    <property type="protein sequence ID" value="AWA28669.1"/>
    <property type="molecule type" value="Genomic_DNA"/>
</dbReference>
<dbReference type="PROSITE" id="PS51409">
    <property type="entry name" value="ARGINASE_2"/>
    <property type="match status" value="1"/>
</dbReference>
<dbReference type="InterPro" id="IPR023696">
    <property type="entry name" value="Ureohydrolase_dom_sf"/>
</dbReference>
<proteinExistence type="inferred from homology"/>
<sequence>MHEKITFLLNPSEITAGTRGASLGPDAIMTAARSAHSFLFSENDVRRLADVNQLLDKPALCPFAKNIEGVITIYKELHKAVPEIIREGAFPFIIAADHGSAGGTIAALKAVFPDKRLGVLWIDAHADIHTPYTTPTGNMHGMPLSVALHTDNMECKANDVDAATIEKWEILKSIGGDTPKVRPEDLLYIAVRDTEEQEDCIIRELNVENIAVSEVRKEGVDRILDRVKAKFMSCDMLYVSFDVDSMDPDMSSHGTGTPVKNGLTPAEAKAIMCAMAAHPKTVCMEVVEVNPCLDDKKNRMAEIAYDIIASTCEVLKR</sequence>
<name>A0A2S0RAR4_9FLAO</name>
<evidence type="ECO:0000256" key="4">
    <source>
        <dbReference type="ARBA" id="ARBA00018123"/>
    </source>
</evidence>
<keyword evidence="8" id="KW-0464">Manganese</keyword>
<comment type="similarity">
    <text evidence="9">Belongs to the arginase family.</text>
</comment>
<organism evidence="10 11">
    <name type="scientific">Flavobacterium magnum</name>
    <dbReference type="NCBI Taxonomy" id="2162713"/>
    <lineage>
        <taxon>Bacteria</taxon>
        <taxon>Pseudomonadati</taxon>
        <taxon>Bacteroidota</taxon>
        <taxon>Flavobacteriia</taxon>
        <taxon>Flavobacteriales</taxon>
        <taxon>Flavobacteriaceae</taxon>
        <taxon>Flavobacterium</taxon>
    </lineage>
</organism>
<accession>A0A2S0RAR4</accession>
<dbReference type="Pfam" id="PF00491">
    <property type="entry name" value="Arginase"/>
    <property type="match status" value="1"/>
</dbReference>
<dbReference type="KEGG" id="fmg:HYN48_00425"/>
<dbReference type="GO" id="GO:0030145">
    <property type="term" value="F:manganese ion binding"/>
    <property type="evidence" value="ECO:0007669"/>
    <property type="project" value="TreeGrafter"/>
</dbReference>
<dbReference type="OrthoDB" id="9788689at2"/>
<comment type="pathway">
    <text evidence="2">Nitrogen metabolism; urea cycle; L-ornithine and urea from L-arginine: step 1/1.</text>
</comment>
<dbReference type="SUPFAM" id="SSF52768">
    <property type="entry name" value="Arginase/deacetylase"/>
    <property type="match status" value="1"/>
</dbReference>
<keyword evidence="6" id="KW-0479">Metal-binding</keyword>
<dbReference type="CDD" id="cd09989">
    <property type="entry name" value="Arginase"/>
    <property type="match status" value="1"/>
</dbReference>
<evidence type="ECO:0000256" key="9">
    <source>
        <dbReference type="PROSITE-ProRule" id="PRU00742"/>
    </source>
</evidence>
<dbReference type="PRINTS" id="PR00116">
    <property type="entry name" value="ARGINASE"/>
</dbReference>
<dbReference type="InterPro" id="IPR014033">
    <property type="entry name" value="Arginase"/>
</dbReference>
<dbReference type="PANTHER" id="PTHR43782:SF3">
    <property type="entry name" value="ARGINASE"/>
    <property type="match status" value="1"/>
</dbReference>
<dbReference type="RefSeq" id="WP_108369261.1">
    <property type="nucleotide sequence ID" value="NZ_CP028811.1"/>
</dbReference>
<keyword evidence="5" id="KW-0056">Arginine metabolism</keyword>
<dbReference type="GO" id="GO:0004053">
    <property type="term" value="F:arginase activity"/>
    <property type="evidence" value="ECO:0007669"/>
    <property type="project" value="UniProtKB-EC"/>
</dbReference>
<dbReference type="AlphaFoldDB" id="A0A2S0RAR4"/>
<dbReference type="GO" id="GO:0005829">
    <property type="term" value="C:cytosol"/>
    <property type="evidence" value="ECO:0007669"/>
    <property type="project" value="TreeGrafter"/>
</dbReference>
<gene>
    <name evidence="10" type="ORF">HYN48_00425</name>
</gene>
<keyword evidence="11" id="KW-1185">Reference proteome</keyword>
<dbReference type="EC" id="3.5.3.1" evidence="3"/>
<keyword evidence="7" id="KW-0378">Hydrolase</keyword>
<dbReference type="InterPro" id="IPR006035">
    <property type="entry name" value="Ureohydrolase"/>
</dbReference>
<evidence type="ECO:0000256" key="1">
    <source>
        <dbReference type="ARBA" id="ARBA00001936"/>
    </source>
</evidence>
<evidence type="ECO:0000256" key="7">
    <source>
        <dbReference type="ARBA" id="ARBA00022801"/>
    </source>
</evidence>
<evidence type="ECO:0000256" key="6">
    <source>
        <dbReference type="ARBA" id="ARBA00022723"/>
    </source>
</evidence>
<dbReference type="GO" id="GO:0006525">
    <property type="term" value="P:arginine metabolic process"/>
    <property type="evidence" value="ECO:0007669"/>
    <property type="project" value="UniProtKB-KW"/>
</dbReference>
<comment type="cofactor">
    <cofactor evidence="1">
        <name>Mn(2+)</name>
        <dbReference type="ChEBI" id="CHEBI:29035"/>
    </cofactor>
</comment>
<evidence type="ECO:0000313" key="10">
    <source>
        <dbReference type="EMBL" id="AWA28669.1"/>
    </source>
</evidence>
<dbReference type="PANTHER" id="PTHR43782">
    <property type="entry name" value="ARGINASE"/>
    <property type="match status" value="1"/>
</dbReference>
<evidence type="ECO:0000256" key="5">
    <source>
        <dbReference type="ARBA" id="ARBA00022503"/>
    </source>
</evidence>
<evidence type="ECO:0000256" key="3">
    <source>
        <dbReference type="ARBA" id="ARBA00012168"/>
    </source>
</evidence>
<evidence type="ECO:0000313" key="11">
    <source>
        <dbReference type="Proteomes" id="UP000244193"/>
    </source>
</evidence>
<protein>
    <recommendedName>
        <fullName evidence="4">Arginase</fullName>
        <ecNumber evidence="3">3.5.3.1</ecNumber>
    </recommendedName>
</protein>
<dbReference type="Gene3D" id="3.40.800.10">
    <property type="entry name" value="Ureohydrolase domain"/>
    <property type="match status" value="1"/>
</dbReference>
<evidence type="ECO:0000256" key="8">
    <source>
        <dbReference type="ARBA" id="ARBA00023211"/>
    </source>
</evidence>
<evidence type="ECO:0000256" key="2">
    <source>
        <dbReference type="ARBA" id="ARBA00005098"/>
    </source>
</evidence>